<accession>A0A558AP51</accession>
<dbReference type="GO" id="GO:0016746">
    <property type="term" value="F:acyltransferase activity"/>
    <property type="evidence" value="ECO:0007669"/>
    <property type="project" value="InterPro"/>
</dbReference>
<feature type="region of interest" description="Disordered" evidence="1">
    <location>
        <begin position="41"/>
        <end position="137"/>
    </location>
</feature>
<gene>
    <name evidence="3" type="ORF">FNH06_01010</name>
</gene>
<protein>
    <submittedName>
        <fullName evidence="3">Thiolase family protein</fullName>
    </submittedName>
</protein>
<sequence>MVDDPTRLPHASAGDGGLHRVLDRRCRRRAADTPLPLVLAALPPAGGCLLPLPQPRRRPGSGVRPRDRGLVHGQPPPLVRGRVPAALRRGDRRARRGPGDPADHPDRRLPGGGRDDRDGRRGRLRTPRGRVDPRFPAGTRECGMTFVEGKAVITGVGQSAVGRKLGRGGVDLAIDAALEAIEHAGLDASDIDGVASYPGPVPAEGGFVGATTHDVRDALGLRTTWVISGSETPGQAGTLMDAAASIATGRATHVLCFRSVFESTAQAAGRAQALTQVARRASGHLEFRMPFGAASPANWIALYAQRYMHEFGLTREQLGQIPLNGRRNAARNPKAIYTAPMTLEDYLSARLISYPFGLYDCDVPCDGATAVILSRRDAAKNSGRPAIAIEAAGSGLYQRHSWDQRADLTTMAAHDAGHHMWEQTRLTPSDVDFAELYDGFSYLCAQWIEALGFCKHGEVGPFLEDTAHYAPDGELPINTHGGQLSAGRLHGYGFLHEACVQLWGEAGERQIRKDVEIAAVGIGGGPEAGCLLLRREN</sequence>
<dbReference type="SUPFAM" id="SSF53901">
    <property type="entry name" value="Thiolase-like"/>
    <property type="match status" value="2"/>
</dbReference>
<evidence type="ECO:0000313" key="4">
    <source>
        <dbReference type="Proteomes" id="UP000318578"/>
    </source>
</evidence>
<feature type="domain" description="Thiolase C-terminal" evidence="2">
    <location>
        <begin position="400"/>
        <end position="524"/>
    </location>
</feature>
<dbReference type="Proteomes" id="UP000318578">
    <property type="component" value="Unassembled WGS sequence"/>
</dbReference>
<dbReference type="CDD" id="cd00829">
    <property type="entry name" value="SCP-x_thiolase"/>
    <property type="match status" value="1"/>
</dbReference>
<dbReference type="Gene3D" id="3.40.47.10">
    <property type="match status" value="1"/>
</dbReference>
<dbReference type="Pfam" id="PF22691">
    <property type="entry name" value="Thiolase_C_1"/>
    <property type="match status" value="1"/>
</dbReference>
<evidence type="ECO:0000256" key="1">
    <source>
        <dbReference type="SAM" id="MobiDB-lite"/>
    </source>
</evidence>
<dbReference type="InterPro" id="IPR055140">
    <property type="entry name" value="Thiolase_C_2"/>
</dbReference>
<name>A0A558AP51_9PSEU</name>
<dbReference type="EMBL" id="VJZA01000001">
    <property type="protein sequence ID" value="TVT26036.1"/>
    <property type="molecule type" value="Genomic_DNA"/>
</dbReference>
<dbReference type="InterPro" id="IPR016039">
    <property type="entry name" value="Thiolase-like"/>
</dbReference>
<comment type="caution">
    <text evidence="3">The sequence shown here is derived from an EMBL/GenBank/DDBJ whole genome shotgun (WGS) entry which is preliminary data.</text>
</comment>
<proteinExistence type="predicted"/>
<feature type="compositionally biased region" description="Basic and acidic residues" evidence="1">
    <location>
        <begin position="97"/>
        <end position="121"/>
    </location>
</feature>
<dbReference type="PANTHER" id="PTHR42870">
    <property type="entry name" value="ACETYL-COA C-ACETYLTRANSFERASE"/>
    <property type="match status" value="1"/>
</dbReference>
<organism evidence="3 4">
    <name type="scientific">Amycolatopsis acidiphila</name>
    <dbReference type="NCBI Taxonomy" id="715473"/>
    <lineage>
        <taxon>Bacteria</taxon>
        <taxon>Bacillati</taxon>
        <taxon>Actinomycetota</taxon>
        <taxon>Actinomycetes</taxon>
        <taxon>Pseudonocardiales</taxon>
        <taxon>Pseudonocardiaceae</taxon>
        <taxon>Amycolatopsis</taxon>
    </lineage>
</organism>
<keyword evidence="4" id="KW-1185">Reference proteome</keyword>
<dbReference type="PANTHER" id="PTHR42870:SF1">
    <property type="entry name" value="NON-SPECIFIC LIPID-TRANSFER PROTEIN-LIKE 2"/>
    <property type="match status" value="1"/>
</dbReference>
<evidence type="ECO:0000259" key="2">
    <source>
        <dbReference type="Pfam" id="PF22691"/>
    </source>
</evidence>
<feature type="compositionally biased region" description="Low complexity" evidence="1">
    <location>
        <begin position="41"/>
        <end position="51"/>
    </location>
</feature>
<reference evidence="3 4" key="1">
    <citation type="submission" date="2019-07" db="EMBL/GenBank/DDBJ databases">
        <title>New species of Amycolatopsis and Streptomyces.</title>
        <authorList>
            <person name="Duangmal K."/>
            <person name="Teo W.F.A."/>
            <person name="Lipun K."/>
        </authorList>
    </citation>
    <scope>NUCLEOTIDE SEQUENCE [LARGE SCALE GENOMIC DNA]</scope>
    <source>
        <strain evidence="3 4">JCM 30562</strain>
    </source>
</reference>
<evidence type="ECO:0000313" key="3">
    <source>
        <dbReference type="EMBL" id="TVT26036.1"/>
    </source>
</evidence>
<dbReference type="OrthoDB" id="3208853at2"/>
<dbReference type="AlphaFoldDB" id="A0A558AP51"/>